<evidence type="ECO:0000256" key="1">
    <source>
        <dbReference type="SAM" id="MobiDB-lite"/>
    </source>
</evidence>
<proteinExistence type="predicted"/>
<sequence>MNENVRAAAVRRDESETLVGVEPLDGTFCHFPSSLLLGEPHQTPVAPGAAFTDLWLTSAKTIPEKRKRPPSILPRAFKIKLNTYEETTTATPGMLSAPRNPGKRAGSSRVFGWRAAPGNGGPSRPGPRLASGVVR</sequence>
<evidence type="ECO:0000313" key="3">
    <source>
        <dbReference type="Proteomes" id="UP001501822"/>
    </source>
</evidence>
<evidence type="ECO:0000313" key="2">
    <source>
        <dbReference type="EMBL" id="GAA0322982.1"/>
    </source>
</evidence>
<gene>
    <name evidence="2" type="ORF">GCM10010151_11010</name>
</gene>
<comment type="caution">
    <text evidence="2">The sequence shown here is derived from an EMBL/GenBank/DDBJ whole genome shotgun (WGS) entry which is preliminary data.</text>
</comment>
<name>A0ABN0W1Y0_9ACTN</name>
<accession>A0ABN0W1Y0</accession>
<organism evidence="2 3">
    <name type="scientific">Actinoallomurus spadix</name>
    <dbReference type="NCBI Taxonomy" id="79912"/>
    <lineage>
        <taxon>Bacteria</taxon>
        <taxon>Bacillati</taxon>
        <taxon>Actinomycetota</taxon>
        <taxon>Actinomycetes</taxon>
        <taxon>Streptosporangiales</taxon>
        <taxon>Thermomonosporaceae</taxon>
        <taxon>Actinoallomurus</taxon>
    </lineage>
</organism>
<dbReference type="EMBL" id="BAAABM010000007">
    <property type="protein sequence ID" value="GAA0322982.1"/>
    <property type="molecule type" value="Genomic_DNA"/>
</dbReference>
<dbReference type="Proteomes" id="UP001501822">
    <property type="component" value="Unassembled WGS sequence"/>
</dbReference>
<keyword evidence="3" id="KW-1185">Reference proteome</keyword>
<reference evidence="2 3" key="1">
    <citation type="journal article" date="2019" name="Int. J. Syst. Evol. Microbiol.">
        <title>The Global Catalogue of Microorganisms (GCM) 10K type strain sequencing project: providing services to taxonomists for standard genome sequencing and annotation.</title>
        <authorList>
            <consortium name="The Broad Institute Genomics Platform"/>
            <consortium name="The Broad Institute Genome Sequencing Center for Infectious Disease"/>
            <person name="Wu L."/>
            <person name="Ma J."/>
        </authorList>
    </citation>
    <scope>NUCLEOTIDE SEQUENCE [LARGE SCALE GENOMIC DNA]</scope>
    <source>
        <strain evidence="2 3">JCM 3146</strain>
    </source>
</reference>
<protein>
    <submittedName>
        <fullName evidence="2">Uncharacterized protein</fullName>
    </submittedName>
</protein>
<feature type="region of interest" description="Disordered" evidence="1">
    <location>
        <begin position="89"/>
        <end position="135"/>
    </location>
</feature>